<dbReference type="InterPro" id="IPR029055">
    <property type="entry name" value="Ntn_hydrolases_N"/>
</dbReference>
<dbReference type="CDD" id="cd00715">
    <property type="entry name" value="GPATase_N"/>
    <property type="match status" value="1"/>
</dbReference>
<feature type="binding site" evidence="7 11">
    <location>
        <position position="240"/>
    </location>
    <ligand>
        <name>[4Fe-4S] cluster</name>
        <dbReference type="ChEBI" id="CHEBI:49883"/>
    </ligand>
</feature>
<dbReference type="GO" id="GO:0051539">
    <property type="term" value="F:4 iron, 4 sulfur cluster binding"/>
    <property type="evidence" value="ECO:0007669"/>
    <property type="project" value="UniProtKB-KW"/>
</dbReference>
<keyword evidence="3 7" id="KW-0328">Glycosyltransferase</keyword>
<keyword evidence="7 11" id="KW-0408">Iron</keyword>
<dbReference type="GO" id="GO:0004044">
    <property type="term" value="F:amidophosphoribosyltransferase activity"/>
    <property type="evidence" value="ECO:0007669"/>
    <property type="project" value="UniProtKB-UniRule"/>
</dbReference>
<evidence type="ECO:0000256" key="7">
    <source>
        <dbReference type="HAMAP-Rule" id="MF_01931"/>
    </source>
</evidence>
<keyword evidence="7 10" id="KW-0460">Magnesium</keyword>
<evidence type="ECO:0000256" key="11">
    <source>
        <dbReference type="PIRSR" id="PIRSR000485-3"/>
    </source>
</evidence>
<evidence type="ECO:0000256" key="2">
    <source>
        <dbReference type="ARBA" id="ARBA00010138"/>
    </source>
</evidence>
<dbReference type="HAMAP" id="MF_01931">
    <property type="entry name" value="PurF"/>
    <property type="match status" value="1"/>
</dbReference>
<sequence length="449" mass="48964">MCGIFGVIGPKEPSILEDVYLGLYALQHRGQESAGVAWFDEGGALRLQKGMGLVHAALSQEQLSKERGSCAIGHVRYSTAGESSIINAQPLHATYSKGQVAIAHNGNITNAEMLKRDLESRGAIFQSTTDTEVILHLMAHEQDLPPIDALIKALSKLRGAFSIVALIEGRLVAARDPWGFRPLVIGKRDGIHYVASESCALDIVKATHVRDVNPGEIVIIERGEITSLSIPVKPARRFRCSFEYVYLARPDSDIDGRSVYDVRLKLGQNLAGTCPSPDGEMVLGMPDSGTIGALGYAVASDLPFEMAIVRNRYVGRTFIQPTQRVRQLGVQIKLNPIDKLIRGRNIVVVDDSIVRGTTSQLAVRFLREAGARKIHLRIASPPVRFPCLYGIDTPRSADLAAAMMDTGDLRDFIGADTLCFLKVEDLINSIDLPATELCTACFDGKYLEE</sequence>
<dbReference type="InterPro" id="IPR000836">
    <property type="entry name" value="PRTase_dom"/>
</dbReference>
<protein>
    <recommendedName>
        <fullName evidence="7">Amidophosphoribosyltransferase</fullName>
        <shortName evidence="7">ATase</shortName>
        <ecNumber evidence="7">2.4.2.14</ecNumber>
    </recommendedName>
    <alternativeName>
        <fullName evidence="7">Glutamine phosphoribosylpyrophosphate amidotransferase</fullName>
        <shortName evidence="7">GPATase</shortName>
    </alternativeName>
</protein>
<dbReference type="NCBIfam" id="TIGR01134">
    <property type="entry name" value="purF"/>
    <property type="match status" value="1"/>
</dbReference>
<dbReference type="AlphaFoldDB" id="A0A0T5X811"/>
<dbReference type="eggNOG" id="COG0034">
    <property type="taxonomic scope" value="Bacteria"/>
</dbReference>
<evidence type="ECO:0000313" key="13">
    <source>
        <dbReference type="EMBL" id="KRT34505.1"/>
    </source>
</evidence>
<evidence type="ECO:0000256" key="10">
    <source>
        <dbReference type="PIRSR" id="PIRSR000485-2"/>
    </source>
</evidence>
<dbReference type="Gene3D" id="3.60.20.10">
    <property type="entry name" value="Glutamine Phosphoribosylpyrophosphate, subunit 1, domain 1"/>
    <property type="match status" value="1"/>
</dbReference>
<evidence type="ECO:0000256" key="5">
    <source>
        <dbReference type="ARBA" id="ARBA00022755"/>
    </source>
</evidence>
<dbReference type="InterPro" id="IPR005854">
    <property type="entry name" value="PurF"/>
</dbReference>
<feature type="active site" description="Nucleophile" evidence="7 9">
    <location>
        <position position="2"/>
    </location>
</feature>
<comment type="cofactor">
    <cofactor evidence="7 10">
        <name>Mg(2+)</name>
        <dbReference type="ChEBI" id="CHEBI:18420"/>
    </cofactor>
    <text evidence="7 10">Binds 1 Mg(2+) ion per subunit.</text>
</comment>
<dbReference type="Proteomes" id="UP000005273">
    <property type="component" value="Unassembled WGS sequence"/>
</dbReference>
<evidence type="ECO:0000259" key="12">
    <source>
        <dbReference type="PROSITE" id="PS51278"/>
    </source>
</evidence>
<feature type="binding site" evidence="7 11">
    <location>
        <position position="387"/>
    </location>
    <ligand>
        <name>[4Fe-4S] cluster</name>
        <dbReference type="ChEBI" id="CHEBI:49883"/>
    </ligand>
</feature>
<organism evidence="13 14">
    <name type="scientific">Acetomicrobium hydrogeniformans ATCC BAA-1850</name>
    <dbReference type="NCBI Taxonomy" id="592015"/>
    <lineage>
        <taxon>Bacteria</taxon>
        <taxon>Thermotogati</taxon>
        <taxon>Synergistota</taxon>
        <taxon>Synergistia</taxon>
        <taxon>Synergistales</taxon>
        <taxon>Acetomicrobiaceae</taxon>
        <taxon>Acetomicrobium</taxon>
    </lineage>
</organism>
<accession>A0A0T5X811</accession>
<feature type="binding site" evidence="7 10">
    <location>
        <position position="288"/>
    </location>
    <ligand>
        <name>Mg(2+)</name>
        <dbReference type="ChEBI" id="CHEBI:18420"/>
    </ligand>
</feature>
<dbReference type="UniPathway" id="UPA00074">
    <property type="reaction ID" value="UER00124"/>
</dbReference>
<evidence type="ECO:0000256" key="1">
    <source>
        <dbReference type="ARBA" id="ARBA00005209"/>
    </source>
</evidence>
<dbReference type="CDD" id="cd06223">
    <property type="entry name" value="PRTases_typeI"/>
    <property type="match status" value="1"/>
</dbReference>
<feature type="binding site" evidence="7 11">
    <location>
        <position position="441"/>
    </location>
    <ligand>
        <name>[4Fe-4S] cluster</name>
        <dbReference type="ChEBI" id="CHEBI:49883"/>
    </ligand>
</feature>
<dbReference type="OrthoDB" id="9801213at2"/>
<comment type="function">
    <text evidence="7">Catalyzes the formation of phosphoribosylamine from phosphoribosylpyrophosphate (PRPP) and glutamine.</text>
</comment>
<comment type="pathway">
    <text evidence="1 7 8">Purine metabolism; IMP biosynthesis via de novo pathway; N(1)-(5-phospho-D-ribosyl)glycinamide from 5-phospho-alpha-D-ribose 1-diphosphate: step 1/2.</text>
</comment>
<evidence type="ECO:0000256" key="8">
    <source>
        <dbReference type="PIRNR" id="PIRNR000485"/>
    </source>
</evidence>
<dbReference type="STRING" id="592015.HMPREF1705_03267"/>
<dbReference type="InterPro" id="IPR017932">
    <property type="entry name" value="GATase_2_dom"/>
</dbReference>
<gene>
    <name evidence="7" type="primary">purF</name>
    <name evidence="13" type="ORF">HMPREF1705_03267</name>
</gene>
<dbReference type="Gene3D" id="3.40.50.2020">
    <property type="match status" value="1"/>
</dbReference>
<feature type="binding site" evidence="7 10">
    <location>
        <position position="350"/>
    </location>
    <ligand>
        <name>Mg(2+)</name>
        <dbReference type="ChEBI" id="CHEBI:18420"/>
    </ligand>
</feature>
<dbReference type="GO" id="GO:0009113">
    <property type="term" value="P:purine nucleobase biosynthetic process"/>
    <property type="evidence" value="ECO:0007669"/>
    <property type="project" value="UniProtKB-UniRule"/>
</dbReference>
<dbReference type="SUPFAM" id="SSF56235">
    <property type="entry name" value="N-terminal nucleophile aminohydrolases (Ntn hydrolases)"/>
    <property type="match status" value="1"/>
</dbReference>
<dbReference type="EMBL" id="ACJX03000001">
    <property type="protein sequence ID" value="KRT34505.1"/>
    <property type="molecule type" value="Genomic_DNA"/>
</dbReference>
<dbReference type="SUPFAM" id="SSF53271">
    <property type="entry name" value="PRTase-like"/>
    <property type="match status" value="1"/>
</dbReference>
<dbReference type="GO" id="GO:0000287">
    <property type="term" value="F:magnesium ion binding"/>
    <property type="evidence" value="ECO:0007669"/>
    <property type="project" value="UniProtKB-UniRule"/>
</dbReference>
<proteinExistence type="inferred from homology"/>
<dbReference type="GO" id="GO:0006189">
    <property type="term" value="P:'de novo' IMP biosynthetic process"/>
    <property type="evidence" value="ECO:0007669"/>
    <property type="project" value="UniProtKB-UniRule"/>
</dbReference>
<keyword evidence="4 7" id="KW-0808">Transferase</keyword>
<evidence type="ECO:0000256" key="3">
    <source>
        <dbReference type="ARBA" id="ARBA00022676"/>
    </source>
</evidence>
<comment type="similarity">
    <text evidence="2 7 8">In the C-terminal section; belongs to the purine/pyrimidine phosphoribosyltransferase family.</text>
</comment>
<feature type="binding site" evidence="7 10">
    <location>
        <position position="351"/>
    </location>
    <ligand>
        <name>Mg(2+)</name>
        <dbReference type="ChEBI" id="CHEBI:18420"/>
    </ligand>
</feature>
<feature type="binding site" evidence="7 11">
    <location>
        <position position="438"/>
    </location>
    <ligand>
        <name>[4Fe-4S] cluster</name>
        <dbReference type="ChEBI" id="CHEBI:49883"/>
    </ligand>
</feature>
<evidence type="ECO:0000256" key="4">
    <source>
        <dbReference type="ARBA" id="ARBA00022679"/>
    </source>
</evidence>
<evidence type="ECO:0000256" key="9">
    <source>
        <dbReference type="PIRSR" id="PIRSR000485-1"/>
    </source>
</evidence>
<dbReference type="Pfam" id="PF13522">
    <property type="entry name" value="GATase_6"/>
    <property type="match status" value="1"/>
</dbReference>
<comment type="catalytic activity">
    <reaction evidence="7 8">
        <text>5-phospho-beta-D-ribosylamine + L-glutamate + diphosphate = 5-phospho-alpha-D-ribose 1-diphosphate + L-glutamine + H2O</text>
        <dbReference type="Rhea" id="RHEA:14905"/>
        <dbReference type="ChEBI" id="CHEBI:15377"/>
        <dbReference type="ChEBI" id="CHEBI:29985"/>
        <dbReference type="ChEBI" id="CHEBI:33019"/>
        <dbReference type="ChEBI" id="CHEBI:58017"/>
        <dbReference type="ChEBI" id="CHEBI:58359"/>
        <dbReference type="ChEBI" id="CHEBI:58681"/>
        <dbReference type="EC" id="2.4.2.14"/>
    </reaction>
</comment>
<comment type="caution">
    <text evidence="13">The sequence shown here is derived from an EMBL/GenBank/DDBJ whole genome shotgun (WGS) entry which is preliminary data.</text>
</comment>
<keyword evidence="5 7" id="KW-0658">Purine biosynthesis</keyword>
<dbReference type="RefSeq" id="WP_009200617.1">
    <property type="nucleotide sequence ID" value="NZ_ACJX03000001.1"/>
</dbReference>
<dbReference type="PIRSF" id="PIRSF000485">
    <property type="entry name" value="Amd_phspho_trans"/>
    <property type="match status" value="1"/>
</dbReference>
<feature type="domain" description="Glutamine amidotransferase type-2" evidence="12">
    <location>
        <begin position="2"/>
        <end position="223"/>
    </location>
</feature>
<dbReference type="InterPro" id="IPR035584">
    <property type="entry name" value="PurF_N"/>
</dbReference>
<dbReference type="InterPro" id="IPR029057">
    <property type="entry name" value="PRTase-like"/>
</dbReference>
<evidence type="ECO:0000256" key="6">
    <source>
        <dbReference type="ARBA" id="ARBA00022962"/>
    </source>
</evidence>
<keyword evidence="14" id="KW-1185">Reference proteome</keyword>
<evidence type="ECO:0000313" key="14">
    <source>
        <dbReference type="Proteomes" id="UP000005273"/>
    </source>
</evidence>
<comment type="cofactor">
    <cofactor evidence="7 11">
        <name>[4Fe-4S] cluster</name>
        <dbReference type="ChEBI" id="CHEBI:49883"/>
    </cofactor>
    <text evidence="7 11">Binds 1 [4Fe-4S] cluster per subunit.</text>
</comment>
<keyword evidence="6 7" id="KW-0315">Glutamine amidotransferase</keyword>
<keyword evidence="7 10" id="KW-0479">Metal-binding</keyword>
<dbReference type="PROSITE" id="PS51278">
    <property type="entry name" value="GATASE_TYPE_2"/>
    <property type="match status" value="1"/>
</dbReference>
<dbReference type="EC" id="2.4.2.14" evidence="7"/>
<reference evidence="14" key="1">
    <citation type="submission" date="2012-09" db="EMBL/GenBank/DDBJ databases">
        <authorList>
            <person name="Weinstock G."/>
            <person name="Sodergren E."/>
            <person name="Clifton S."/>
            <person name="Fulton L."/>
            <person name="Fulton B."/>
            <person name="Courtney L."/>
            <person name="Fronick C."/>
            <person name="Harrison M."/>
            <person name="Strong C."/>
            <person name="Farmer C."/>
            <person name="Delehaunty K."/>
            <person name="Markovic C."/>
            <person name="Hall O."/>
            <person name="Minx P."/>
            <person name="Tomlinson C."/>
            <person name="Mitreva M."/>
            <person name="Nelson J."/>
            <person name="Hou S."/>
            <person name="Wollam A."/>
            <person name="Pepin K.H."/>
            <person name="Johnson M."/>
            <person name="Bhonagiri V."/>
            <person name="Nash W.E."/>
            <person name="Suruliraj S."/>
            <person name="Warren W."/>
            <person name="Chinwalla A."/>
            <person name="Mardis E.R."/>
            <person name="Wilson R.K."/>
        </authorList>
    </citation>
    <scope>NUCLEOTIDE SEQUENCE [LARGE SCALE GENOMIC DNA]</scope>
    <source>
        <strain evidence="14">OS1</strain>
    </source>
</reference>
<name>A0A0T5X811_9BACT</name>
<dbReference type="PANTHER" id="PTHR11907">
    <property type="entry name" value="AMIDOPHOSPHORIBOSYLTRANSFERASE"/>
    <property type="match status" value="1"/>
</dbReference>
<keyword evidence="7" id="KW-0004">4Fe-4S</keyword>
<keyword evidence="7 11" id="KW-0411">Iron-sulfur</keyword>